<dbReference type="GO" id="GO:0001786">
    <property type="term" value="F:phosphatidylserine binding"/>
    <property type="evidence" value="ECO:0007669"/>
    <property type="project" value="TreeGrafter"/>
</dbReference>
<evidence type="ECO:0000256" key="5">
    <source>
        <dbReference type="ARBA" id="ARBA00023302"/>
    </source>
</evidence>
<keyword evidence="3 6" id="KW-0106">Calcium</keyword>
<keyword evidence="5" id="KW-0111">Calcium/phospholipid-binding</keyword>
<evidence type="ECO:0000256" key="1">
    <source>
        <dbReference type="ARBA" id="ARBA00022723"/>
    </source>
</evidence>
<dbReference type="GO" id="GO:0009409">
    <property type="term" value="P:response to cold"/>
    <property type="evidence" value="ECO:0007669"/>
    <property type="project" value="TreeGrafter"/>
</dbReference>
<feature type="binding site" evidence="6">
    <location>
        <position position="110"/>
    </location>
    <ligand>
        <name>Ca(2+)</name>
        <dbReference type="ChEBI" id="CHEBI:29108"/>
        <label>1</label>
    </ligand>
</feature>
<dbReference type="PRINTS" id="PR01814">
    <property type="entry name" value="ANNEXINPLANT"/>
</dbReference>
<dbReference type="FunFam" id="1.10.220.10:FF:000009">
    <property type="entry name" value="Annexin"/>
    <property type="match status" value="1"/>
</dbReference>
<evidence type="ECO:0000256" key="6">
    <source>
        <dbReference type="PIRSR" id="PIRSR609118-1"/>
    </source>
</evidence>
<keyword evidence="4" id="KW-0041">Annexin</keyword>
<keyword evidence="1 6" id="KW-0479">Metal-binding</keyword>
<feature type="binding site" evidence="6">
    <location>
        <position position="156"/>
    </location>
    <ligand>
        <name>Ca(2+)</name>
        <dbReference type="ChEBI" id="CHEBI:29108"/>
        <label>1</label>
    </ligand>
</feature>
<dbReference type="SUPFAM" id="SSF47874">
    <property type="entry name" value="Annexin"/>
    <property type="match status" value="1"/>
</dbReference>
<dbReference type="InterPro" id="IPR018252">
    <property type="entry name" value="Annexin_repeat_CS"/>
</dbReference>
<keyword evidence="8" id="KW-1185">Reference proteome</keyword>
<dbReference type="GO" id="GO:0009414">
    <property type="term" value="P:response to water deprivation"/>
    <property type="evidence" value="ECO:0007669"/>
    <property type="project" value="TreeGrafter"/>
</dbReference>
<dbReference type="InterPro" id="IPR018502">
    <property type="entry name" value="Annexin_repeat"/>
</dbReference>
<feature type="binding site" evidence="6">
    <location>
        <position position="148"/>
    </location>
    <ligand>
        <name>Ca(2+)</name>
        <dbReference type="ChEBI" id="CHEBI:29108"/>
        <label>1</label>
    </ligand>
</feature>
<dbReference type="Proteomes" id="UP000824469">
    <property type="component" value="Unassembled WGS sequence"/>
</dbReference>
<dbReference type="GO" id="GO:0005509">
    <property type="term" value="F:calcium ion binding"/>
    <property type="evidence" value="ECO:0007669"/>
    <property type="project" value="InterPro"/>
</dbReference>
<dbReference type="EMBL" id="JAHRHJ020000001">
    <property type="protein sequence ID" value="KAH9330950.1"/>
    <property type="molecule type" value="Genomic_DNA"/>
</dbReference>
<dbReference type="InterPro" id="IPR009118">
    <property type="entry name" value="AnnexinD_plant"/>
</dbReference>
<sequence length="165" mass="18658">MLFALASSFRYEGPEVDMNLAKSEAKKLHEAIKDKAKTQEIIRIISTRSKLQLNATFNQLRDDFSLSVNQVLKKEKSEDFQDAIQTAVKCIRSPSKYFAKILRSSMEGIGTDDEVLTRLVVTRADVDMKDIKAQFMSRTSLSLKSVIAKETRGDYEDFLLALVGE</sequence>
<feature type="binding site" evidence="6">
    <location>
        <position position="151"/>
    </location>
    <ligand>
        <name>Ca(2+)</name>
        <dbReference type="ChEBI" id="CHEBI:29108"/>
        <label>1</label>
    </ligand>
</feature>
<dbReference type="Gene3D" id="1.10.220.10">
    <property type="entry name" value="Annexin"/>
    <property type="match status" value="2"/>
</dbReference>
<evidence type="ECO:0000256" key="3">
    <source>
        <dbReference type="ARBA" id="ARBA00022837"/>
    </source>
</evidence>
<dbReference type="GO" id="GO:0005886">
    <property type="term" value="C:plasma membrane"/>
    <property type="evidence" value="ECO:0007669"/>
    <property type="project" value="TreeGrafter"/>
</dbReference>
<gene>
    <name evidence="7" type="ORF">KI387_003058</name>
</gene>
<reference evidence="7 8" key="1">
    <citation type="journal article" date="2021" name="Nat. Plants">
        <title>The Taxus genome provides insights into paclitaxel biosynthesis.</title>
        <authorList>
            <person name="Xiong X."/>
            <person name="Gou J."/>
            <person name="Liao Q."/>
            <person name="Li Y."/>
            <person name="Zhou Q."/>
            <person name="Bi G."/>
            <person name="Li C."/>
            <person name="Du R."/>
            <person name="Wang X."/>
            <person name="Sun T."/>
            <person name="Guo L."/>
            <person name="Liang H."/>
            <person name="Lu P."/>
            <person name="Wu Y."/>
            <person name="Zhang Z."/>
            <person name="Ro D.K."/>
            <person name="Shang Y."/>
            <person name="Huang S."/>
            <person name="Yan J."/>
        </authorList>
    </citation>
    <scope>NUCLEOTIDE SEQUENCE [LARGE SCALE GENOMIC DNA]</scope>
    <source>
        <strain evidence="7">Ta-2019</strain>
    </source>
</reference>
<organism evidence="7 8">
    <name type="scientific">Taxus chinensis</name>
    <name type="common">Chinese yew</name>
    <name type="synonym">Taxus wallichiana var. chinensis</name>
    <dbReference type="NCBI Taxonomy" id="29808"/>
    <lineage>
        <taxon>Eukaryota</taxon>
        <taxon>Viridiplantae</taxon>
        <taxon>Streptophyta</taxon>
        <taxon>Embryophyta</taxon>
        <taxon>Tracheophyta</taxon>
        <taxon>Spermatophyta</taxon>
        <taxon>Pinopsida</taxon>
        <taxon>Pinidae</taxon>
        <taxon>Conifers II</taxon>
        <taxon>Cupressales</taxon>
        <taxon>Taxaceae</taxon>
        <taxon>Taxus</taxon>
    </lineage>
</organism>
<dbReference type="GO" id="GO:0009651">
    <property type="term" value="P:response to salt stress"/>
    <property type="evidence" value="ECO:0007669"/>
    <property type="project" value="TreeGrafter"/>
</dbReference>
<proteinExistence type="predicted"/>
<accession>A0AA38LQF6</accession>
<dbReference type="SMART" id="SM00335">
    <property type="entry name" value="ANX"/>
    <property type="match status" value="1"/>
</dbReference>
<evidence type="ECO:0000256" key="2">
    <source>
        <dbReference type="ARBA" id="ARBA00022737"/>
    </source>
</evidence>
<evidence type="ECO:0008006" key="9">
    <source>
        <dbReference type="Google" id="ProtNLM"/>
    </source>
</evidence>
<dbReference type="AlphaFoldDB" id="A0AA38LQF6"/>
<keyword evidence="2" id="KW-0677">Repeat</keyword>
<dbReference type="Pfam" id="PF00191">
    <property type="entry name" value="Annexin"/>
    <property type="match status" value="2"/>
</dbReference>
<comment type="caution">
    <text evidence="7">The sequence shown here is derived from an EMBL/GenBank/DDBJ whole genome shotgun (WGS) entry which is preliminary data.</text>
</comment>
<dbReference type="OMA" id="ENTFIHI"/>
<dbReference type="PANTHER" id="PTHR10502">
    <property type="entry name" value="ANNEXIN"/>
    <property type="match status" value="1"/>
</dbReference>
<dbReference type="PROSITE" id="PS51897">
    <property type="entry name" value="ANNEXIN_2"/>
    <property type="match status" value="2"/>
</dbReference>
<evidence type="ECO:0000313" key="7">
    <source>
        <dbReference type="EMBL" id="KAH9330950.1"/>
    </source>
</evidence>
<name>A0AA38LQF6_TAXCH</name>
<protein>
    <recommendedName>
        <fullName evidence="9">Annexin</fullName>
    </recommendedName>
</protein>
<dbReference type="FunFam" id="1.10.220.10:FF:000001">
    <property type="entry name" value="Annexin"/>
    <property type="match status" value="1"/>
</dbReference>
<evidence type="ECO:0000313" key="8">
    <source>
        <dbReference type="Proteomes" id="UP000824469"/>
    </source>
</evidence>
<feature type="binding site" evidence="6">
    <location>
        <position position="150"/>
    </location>
    <ligand>
        <name>Ca(2+)</name>
        <dbReference type="ChEBI" id="CHEBI:29108"/>
        <label>1</label>
    </ligand>
</feature>
<dbReference type="InterPro" id="IPR037104">
    <property type="entry name" value="Annexin_sf"/>
</dbReference>
<dbReference type="GO" id="GO:0005544">
    <property type="term" value="F:calcium-dependent phospholipid binding"/>
    <property type="evidence" value="ECO:0007669"/>
    <property type="project" value="UniProtKB-KW"/>
</dbReference>
<evidence type="ECO:0000256" key="4">
    <source>
        <dbReference type="ARBA" id="ARBA00023216"/>
    </source>
</evidence>
<dbReference type="PROSITE" id="PS00223">
    <property type="entry name" value="ANNEXIN_1"/>
    <property type="match status" value="1"/>
</dbReference>
<dbReference type="GO" id="GO:0005737">
    <property type="term" value="C:cytoplasm"/>
    <property type="evidence" value="ECO:0007669"/>
    <property type="project" value="TreeGrafter"/>
</dbReference>
<dbReference type="PANTHER" id="PTHR10502:SF104">
    <property type="entry name" value="ANNEXIN D1"/>
    <property type="match status" value="1"/>
</dbReference>
<dbReference type="GO" id="GO:0009408">
    <property type="term" value="P:response to heat"/>
    <property type="evidence" value="ECO:0007669"/>
    <property type="project" value="TreeGrafter"/>
</dbReference>